<proteinExistence type="inferred from homology"/>
<dbReference type="EMBL" id="ASHM01122955">
    <property type="protein sequence ID" value="PNX57286.1"/>
    <property type="molecule type" value="Genomic_DNA"/>
</dbReference>
<comment type="caution">
    <text evidence="3">The sequence shown here is derived from an EMBL/GenBank/DDBJ whole genome shotgun (WGS) entry which is preliminary data.</text>
</comment>
<feature type="domain" description="Cullin N-terminal" evidence="2">
    <location>
        <begin position="1"/>
        <end position="50"/>
    </location>
</feature>
<name>A0A2K3JTE5_TRIPR</name>
<dbReference type="InterPro" id="IPR045093">
    <property type="entry name" value="Cullin"/>
</dbReference>
<organism evidence="3 4">
    <name type="scientific">Trifolium pratense</name>
    <name type="common">Red clover</name>
    <dbReference type="NCBI Taxonomy" id="57577"/>
    <lineage>
        <taxon>Eukaryota</taxon>
        <taxon>Viridiplantae</taxon>
        <taxon>Streptophyta</taxon>
        <taxon>Embryophyta</taxon>
        <taxon>Tracheophyta</taxon>
        <taxon>Spermatophyta</taxon>
        <taxon>Magnoliopsida</taxon>
        <taxon>eudicotyledons</taxon>
        <taxon>Gunneridae</taxon>
        <taxon>Pentapetalae</taxon>
        <taxon>rosids</taxon>
        <taxon>fabids</taxon>
        <taxon>Fabales</taxon>
        <taxon>Fabaceae</taxon>
        <taxon>Papilionoideae</taxon>
        <taxon>50 kb inversion clade</taxon>
        <taxon>NPAAA clade</taxon>
        <taxon>Hologalegina</taxon>
        <taxon>IRL clade</taxon>
        <taxon>Trifolieae</taxon>
        <taxon>Trifolium</taxon>
    </lineage>
</organism>
<sequence length="53" mass="6346">MLKDSGDYYKKKAMIWIESDSCPDYMQRADDCLKRERETVSHYLHSNTEETAR</sequence>
<dbReference type="SUPFAM" id="SSF74788">
    <property type="entry name" value="Cullin repeat-like"/>
    <property type="match status" value="1"/>
</dbReference>
<dbReference type="InterPro" id="IPR016159">
    <property type="entry name" value="Cullin_repeat-like_dom_sf"/>
</dbReference>
<gene>
    <name evidence="3" type="ORF">L195_g058619</name>
</gene>
<evidence type="ECO:0000256" key="1">
    <source>
        <dbReference type="ARBA" id="ARBA00006019"/>
    </source>
</evidence>
<feature type="non-terminal residue" evidence="3">
    <location>
        <position position="53"/>
    </location>
</feature>
<dbReference type="Gene3D" id="1.20.1310.10">
    <property type="entry name" value="Cullin Repeats"/>
    <property type="match status" value="1"/>
</dbReference>
<protein>
    <submittedName>
        <fullName evidence="3">Cullin-1-like protein</fullName>
    </submittedName>
</protein>
<dbReference type="GO" id="GO:0006511">
    <property type="term" value="P:ubiquitin-dependent protein catabolic process"/>
    <property type="evidence" value="ECO:0007669"/>
    <property type="project" value="InterPro"/>
</dbReference>
<comment type="similarity">
    <text evidence="1">Belongs to the cullin family.</text>
</comment>
<dbReference type="STRING" id="57577.A0A2K3JTE5"/>
<dbReference type="AlphaFoldDB" id="A0A2K3JTE5"/>
<evidence type="ECO:0000313" key="4">
    <source>
        <dbReference type="Proteomes" id="UP000236291"/>
    </source>
</evidence>
<evidence type="ECO:0000259" key="2">
    <source>
        <dbReference type="Pfam" id="PF00888"/>
    </source>
</evidence>
<dbReference type="InterPro" id="IPR001373">
    <property type="entry name" value="Cullin_N"/>
</dbReference>
<reference evidence="3 4" key="1">
    <citation type="journal article" date="2014" name="Am. J. Bot.">
        <title>Genome assembly and annotation for red clover (Trifolium pratense; Fabaceae).</title>
        <authorList>
            <person name="Istvanek J."/>
            <person name="Jaros M."/>
            <person name="Krenek A."/>
            <person name="Repkova J."/>
        </authorList>
    </citation>
    <scope>NUCLEOTIDE SEQUENCE [LARGE SCALE GENOMIC DNA]</scope>
    <source>
        <strain evidence="4">cv. Tatra</strain>
        <tissue evidence="3">Young leaves</tissue>
    </source>
</reference>
<accession>A0A2K3JTE5</accession>
<dbReference type="PANTHER" id="PTHR11932">
    <property type="entry name" value="CULLIN"/>
    <property type="match status" value="1"/>
</dbReference>
<dbReference type="Pfam" id="PF00888">
    <property type="entry name" value="Cullin"/>
    <property type="match status" value="1"/>
</dbReference>
<dbReference type="Proteomes" id="UP000236291">
    <property type="component" value="Unassembled WGS sequence"/>
</dbReference>
<evidence type="ECO:0000313" key="3">
    <source>
        <dbReference type="EMBL" id="PNX57286.1"/>
    </source>
</evidence>
<reference evidence="3 4" key="2">
    <citation type="journal article" date="2017" name="Front. Plant Sci.">
        <title>Gene Classification and Mining of Molecular Markers Useful in Red Clover (Trifolium pratense) Breeding.</title>
        <authorList>
            <person name="Istvanek J."/>
            <person name="Dluhosova J."/>
            <person name="Dluhos P."/>
            <person name="Patkova L."/>
            <person name="Nedelnik J."/>
            <person name="Repkova J."/>
        </authorList>
    </citation>
    <scope>NUCLEOTIDE SEQUENCE [LARGE SCALE GENOMIC DNA]</scope>
    <source>
        <strain evidence="4">cv. Tatra</strain>
        <tissue evidence="3">Young leaves</tissue>
    </source>
</reference>
<dbReference type="GO" id="GO:0031625">
    <property type="term" value="F:ubiquitin protein ligase binding"/>
    <property type="evidence" value="ECO:0007669"/>
    <property type="project" value="InterPro"/>
</dbReference>